<proteinExistence type="predicted"/>
<dbReference type="EMBL" id="LVWA01000010">
    <property type="protein sequence ID" value="OKL39171.1"/>
    <property type="molecule type" value="Genomic_DNA"/>
</dbReference>
<evidence type="ECO:0000313" key="2">
    <source>
        <dbReference type="Proteomes" id="UP000186551"/>
    </source>
</evidence>
<gene>
    <name evidence="1" type="ORF">A3841_04305</name>
</gene>
<dbReference type="Proteomes" id="UP000186551">
    <property type="component" value="Unassembled WGS sequence"/>
</dbReference>
<protein>
    <submittedName>
        <fullName evidence="1">Uncharacterized protein</fullName>
    </submittedName>
</protein>
<dbReference type="AlphaFoldDB" id="A0A1Q5PAG5"/>
<accession>A0A1Q5PAG5</accession>
<sequence length="101" mass="12082">MRYFYLPASKDRCAEIIEVLNSDSETVEVPMREEDVELQAFFVRPLSGREAESYKKAETWKLFNSWEELKQDHFKFGLPDDLMEQLLRFRGRFDLHEEMAA</sequence>
<evidence type="ECO:0000313" key="1">
    <source>
        <dbReference type="EMBL" id="OKL39171.1"/>
    </source>
</evidence>
<name>A0A1Q5PAG5_9BACT</name>
<organism evidence="1 2">
    <name type="scientific">Pontibacter flavimaris</name>
    <dbReference type="NCBI Taxonomy" id="1797110"/>
    <lineage>
        <taxon>Bacteria</taxon>
        <taxon>Pseudomonadati</taxon>
        <taxon>Bacteroidota</taxon>
        <taxon>Cytophagia</taxon>
        <taxon>Cytophagales</taxon>
        <taxon>Hymenobacteraceae</taxon>
        <taxon>Pontibacter</taxon>
    </lineage>
</organism>
<comment type="caution">
    <text evidence="1">The sequence shown here is derived from an EMBL/GenBank/DDBJ whole genome shotgun (WGS) entry which is preliminary data.</text>
</comment>
<reference evidence="1 2" key="1">
    <citation type="submission" date="2016-03" db="EMBL/GenBank/DDBJ databases">
        <title>Genome sequence of Pontibacter sp. nov., of the family cytophagaceae, isolated from marine sediment of the Yellow Sea, China.</title>
        <authorList>
            <person name="Zhang G."/>
            <person name="Zhang R."/>
        </authorList>
    </citation>
    <scope>NUCLEOTIDE SEQUENCE [LARGE SCALE GENOMIC DNA]</scope>
    <source>
        <strain evidence="1 2">S10-8</strain>
    </source>
</reference>
<keyword evidence="2" id="KW-1185">Reference proteome</keyword>